<dbReference type="Proteomes" id="UP000572051">
    <property type="component" value="Unassembled WGS sequence"/>
</dbReference>
<dbReference type="EMBL" id="JACCFS010000001">
    <property type="protein sequence ID" value="NYJ32259.1"/>
    <property type="molecule type" value="Genomic_DNA"/>
</dbReference>
<dbReference type="RefSeq" id="WP_179819986.1">
    <property type="nucleotide sequence ID" value="NZ_JACCFS010000001.1"/>
</dbReference>
<protein>
    <recommendedName>
        <fullName evidence="4">Pyridoxamine 5'-phosphate oxidase family protein</fullName>
    </recommendedName>
</protein>
<feature type="region of interest" description="Disordered" evidence="1">
    <location>
        <begin position="1"/>
        <end position="33"/>
    </location>
</feature>
<reference evidence="2 3" key="1">
    <citation type="submission" date="2020-07" db="EMBL/GenBank/DDBJ databases">
        <title>Sequencing the genomes of 1000 actinobacteria strains.</title>
        <authorList>
            <person name="Klenk H.-P."/>
        </authorList>
    </citation>
    <scope>NUCLEOTIDE SEQUENCE [LARGE SCALE GENOMIC DNA]</scope>
    <source>
        <strain evidence="2 3">DSM 44442</strain>
    </source>
</reference>
<comment type="caution">
    <text evidence="2">The sequence shown here is derived from an EMBL/GenBank/DDBJ whole genome shotgun (WGS) entry which is preliminary data.</text>
</comment>
<evidence type="ECO:0008006" key="4">
    <source>
        <dbReference type="Google" id="ProtNLM"/>
    </source>
</evidence>
<evidence type="ECO:0000313" key="3">
    <source>
        <dbReference type="Proteomes" id="UP000572051"/>
    </source>
</evidence>
<dbReference type="AlphaFoldDB" id="A0A7Z0EI04"/>
<evidence type="ECO:0000313" key="2">
    <source>
        <dbReference type="EMBL" id="NYJ32259.1"/>
    </source>
</evidence>
<keyword evidence="3" id="KW-1185">Reference proteome</keyword>
<gene>
    <name evidence="2" type="ORF">HNR10_000140</name>
</gene>
<dbReference type="InterPro" id="IPR024747">
    <property type="entry name" value="Pyridox_Oxase-rel"/>
</dbReference>
<sequence>MTSSSGADQPAQERGGVTGAPAPPAPRASSDLAGTAQLSEDTELLVGADIAESTDSSFTVLERETCLNLLSTREIGRVAFTIEGDAAPTVLPVNYSLLNDTIVFRSNLAGTVMRHGRGYAAFEVDHFDHERFEGWSVLVSGRCRWIRDTGELSRIPQGRLAKPWAAGVRDQVLKIVPSRISGRRVARG</sequence>
<proteinExistence type="predicted"/>
<dbReference type="Gene3D" id="2.30.110.10">
    <property type="entry name" value="Electron Transport, Fmn-binding Protein, Chain A"/>
    <property type="match status" value="1"/>
</dbReference>
<dbReference type="Pfam" id="PF12900">
    <property type="entry name" value="Pyridox_ox_2"/>
    <property type="match status" value="1"/>
</dbReference>
<organism evidence="2 3">
    <name type="scientific">Nocardiopsis aegyptia</name>
    <dbReference type="NCBI Taxonomy" id="220378"/>
    <lineage>
        <taxon>Bacteria</taxon>
        <taxon>Bacillati</taxon>
        <taxon>Actinomycetota</taxon>
        <taxon>Actinomycetes</taxon>
        <taxon>Streptosporangiales</taxon>
        <taxon>Nocardiopsidaceae</taxon>
        <taxon>Nocardiopsis</taxon>
    </lineage>
</organism>
<accession>A0A7Z0EI04</accession>
<dbReference type="InterPro" id="IPR012349">
    <property type="entry name" value="Split_barrel_FMN-bd"/>
</dbReference>
<name>A0A7Z0EI04_9ACTN</name>
<evidence type="ECO:0000256" key="1">
    <source>
        <dbReference type="SAM" id="MobiDB-lite"/>
    </source>
</evidence>
<dbReference type="SUPFAM" id="SSF50475">
    <property type="entry name" value="FMN-binding split barrel"/>
    <property type="match status" value="1"/>
</dbReference>